<evidence type="ECO:0000313" key="1">
    <source>
        <dbReference type="EMBL" id="VAX30473.1"/>
    </source>
</evidence>
<dbReference type="AlphaFoldDB" id="A0A3B1D111"/>
<reference evidence="1" key="1">
    <citation type="submission" date="2018-06" db="EMBL/GenBank/DDBJ databases">
        <authorList>
            <person name="Zhirakovskaya E."/>
        </authorList>
    </citation>
    <scope>NUCLEOTIDE SEQUENCE</scope>
</reference>
<sequence length="43" mass="4683">GVEELEVLFAGNTKDVFHSLSFKTPDKELRNLHADIIAKTGAA</sequence>
<proteinExistence type="predicted"/>
<accession>A0A3B1D111</accession>
<organism evidence="1">
    <name type="scientific">hydrothermal vent metagenome</name>
    <dbReference type="NCBI Taxonomy" id="652676"/>
    <lineage>
        <taxon>unclassified sequences</taxon>
        <taxon>metagenomes</taxon>
        <taxon>ecological metagenomes</taxon>
    </lineage>
</organism>
<dbReference type="EMBL" id="UOGH01000166">
    <property type="protein sequence ID" value="VAX30473.1"/>
    <property type="molecule type" value="Genomic_DNA"/>
</dbReference>
<protein>
    <submittedName>
        <fullName evidence="1">Uncharacterized protein</fullName>
    </submittedName>
</protein>
<gene>
    <name evidence="1" type="ORF">MNBD_NITROSPIRAE02-1676</name>
</gene>
<name>A0A3B1D111_9ZZZZ</name>
<feature type="non-terminal residue" evidence="1">
    <location>
        <position position="1"/>
    </location>
</feature>